<dbReference type="STRING" id="391626.OAN307_c15070"/>
<dbReference type="Gene3D" id="3.40.50.720">
    <property type="entry name" value="NAD(P)-binding Rossmann-like Domain"/>
    <property type="match status" value="1"/>
</dbReference>
<keyword evidence="2" id="KW-0560">Oxidoreductase</keyword>
<evidence type="ECO:0000259" key="4">
    <source>
        <dbReference type="Pfam" id="PF22725"/>
    </source>
</evidence>
<name>M9R9W6_9RHOB</name>
<protein>
    <submittedName>
        <fullName evidence="5">Putative oxidoreductase</fullName>
    </submittedName>
</protein>
<keyword evidence="6" id="KW-1185">Reference proteome</keyword>
<dbReference type="Proteomes" id="UP000005307">
    <property type="component" value="Chromosome"/>
</dbReference>
<evidence type="ECO:0000259" key="3">
    <source>
        <dbReference type="Pfam" id="PF01408"/>
    </source>
</evidence>
<dbReference type="eggNOG" id="COG0673">
    <property type="taxonomic scope" value="Bacteria"/>
</dbReference>
<dbReference type="Pfam" id="PF01408">
    <property type="entry name" value="GFO_IDH_MocA"/>
    <property type="match status" value="1"/>
</dbReference>
<gene>
    <name evidence="5" type="ORF">OAN307_c15070</name>
</gene>
<proteinExistence type="inferred from homology"/>
<comment type="similarity">
    <text evidence="1">Belongs to the Gfo/Idh/MocA family.</text>
</comment>
<dbReference type="InterPro" id="IPR055170">
    <property type="entry name" value="GFO_IDH_MocA-like_dom"/>
</dbReference>
<evidence type="ECO:0000313" key="5">
    <source>
        <dbReference type="EMBL" id="AGI67181.1"/>
    </source>
</evidence>
<dbReference type="RefSeq" id="WP_015499216.1">
    <property type="nucleotide sequence ID" value="NC_020911.1"/>
</dbReference>
<reference evidence="5 6" key="1">
    <citation type="journal article" date="2013" name="PLoS ONE">
        <title>Poles Apart: Arctic and Antarctic Octadecabacter strains Share High Genome Plasticity and a New Type of Xanthorhodopsin.</title>
        <authorList>
            <person name="Vollmers J."/>
            <person name="Voget S."/>
            <person name="Dietrich S."/>
            <person name="Gollnow K."/>
            <person name="Smits M."/>
            <person name="Meyer K."/>
            <person name="Brinkhoff T."/>
            <person name="Simon M."/>
            <person name="Daniel R."/>
        </authorList>
    </citation>
    <scope>NUCLEOTIDE SEQUENCE [LARGE SCALE GENOMIC DNA]</scope>
    <source>
        <strain evidence="5 6">307</strain>
    </source>
</reference>
<evidence type="ECO:0000313" key="6">
    <source>
        <dbReference type="Proteomes" id="UP000005307"/>
    </source>
</evidence>
<feature type="domain" description="Gfo/Idh/MocA-like oxidoreductase N-terminal" evidence="3">
    <location>
        <begin position="5"/>
        <end position="122"/>
    </location>
</feature>
<dbReference type="SUPFAM" id="SSF51735">
    <property type="entry name" value="NAD(P)-binding Rossmann-fold domains"/>
    <property type="match status" value="1"/>
</dbReference>
<accession>M9R9W6</accession>
<sequence length="324" mass="35172">MGEPVRWAILGAGKFAREHMGPAIHGATGAQLVALGTSSRDKAAPFEGFAPELRVHDTYDAVLADADVDVVYIPLPNHLHIEWAMRALRAGKHVLVEKPVGLQAAQIDPLIALRDETGLIAAEAFMIAHHPQWARARHLIADGAIGDLRHVDGVFCYNNPDLTNVRFDAAKGGGSLPDIGVYTIGSTRLATGQDPVEITHADIDYLNGVDVMARVSARFDGFTAHWVTAMNVHQTQHMTFLGSEGRIHLCAPFNAGSYGEAQLELTQIDGSMRVERWPNHAQYVTQVVAFCASVRNDAPYAWSLEDARATQAVMDAVYVAALPR</sequence>
<dbReference type="SUPFAM" id="SSF55347">
    <property type="entry name" value="Glyceraldehyde-3-phosphate dehydrogenase-like, C-terminal domain"/>
    <property type="match status" value="1"/>
</dbReference>
<dbReference type="InterPro" id="IPR036291">
    <property type="entry name" value="NAD(P)-bd_dom_sf"/>
</dbReference>
<dbReference type="Gene3D" id="3.30.360.10">
    <property type="entry name" value="Dihydrodipicolinate Reductase, domain 2"/>
    <property type="match status" value="1"/>
</dbReference>
<dbReference type="KEGG" id="oat:OAN307_c15070"/>
<dbReference type="PANTHER" id="PTHR22604">
    <property type="entry name" value="OXIDOREDUCTASES"/>
    <property type="match status" value="1"/>
</dbReference>
<dbReference type="InterPro" id="IPR050984">
    <property type="entry name" value="Gfo/Idh/MocA_domain"/>
</dbReference>
<dbReference type="HOGENOM" id="CLU_023194_5_0_5"/>
<dbReference type="EMBL" id="CP003740">
    <property type="protein sequence ID" value="AGI67181.1"/>
    <property type="molecule type" value="Genomic_DNA"/>
</dbReference>
<dbReference type="PANTHER" id="PTHR22604:SF105">
    <property type="entry name" value="TRANS-1,2-DIHYDROBENZENE-1,2-DIOL DEHYDROGENASE"/>
    <property type="match status" value="1"/>
</dbReference>
<feature type="domain" description="GFO/IDH/MocA-like oxidoreductase" evidence="4">
    <location>
        <begin position="133"/>
        <end position="247"/>
    </location>
</feature>
<dbReference type="GO" id="GO:0000166">
    <property type="term" value="F:nucleotide binding"/>
    <property type="evidence" value="ECO:0007669"/>
    <property type="project" value="InterPro"/>
</dbReference>
<evidence type="ECO:0000256" key="1">
    <source>
        <dbReference type="ARBA" id="ARBA00010928"/>
    </source>
</evidence>
<dbReference type="Pfam" id="PF22725">
    <property type="entry name" value="GFO_IDH_MocA_C3"/>
    <property type="match status" value="1"/>
</dbReference>
<organism evidence="5 6">
    <name type="scientific">Octadecabacter antarcticus 307</name>
    <dbReference type="NCBI Taxonomy" id="391626"/>
    <lineage>
        <taxon>Bacteria</taxon>
        <taxon>Pseudomonadati</taxon>
        <taxon>Pseudomonadota</taxon>
        <taxon>Alphaproteobacteria</taxon>
        <taxon>Rhodobacterales</taxon>
        <taxon>Roseobacteraceae</taxon>
        <taxon>Octadecabacter</taxon>
    </lineage>
</organism>
<evidence type="ECO:0000256" key="2">
    <source>
        <dbReference type="ARBA" id="ARBA00023002"/>
    </source>
</evidence>
<dbReference type="AlphaFoldDB" id="M9R9W6"/>
<dbReference type="GO" id="GO:0016491">
    <property type="term" value="F:oxidoreductase activity"/>
    <property type="evidence" value="ECO:0007669"/>
    <property type="project" value="UniProtKB-KW"/>
</dbReference>
<dbReference type="OrthoDB" id="9815825at2"/>
<dbReference type="InterPro" id="IPR000683">
    <property type="entry name" value="Gfo/Idh/MocA-like_OxRdtase_N"/>
</dbReference>